<dbReference type="AlphaFoldDB" id="A0AAD7CJ62"/>
<protein>
    <submittedName>
        <fullName evidence="3">FACT complex subunit SPT16 N-terminal lobe domain-containing protein</fullName>
    </submittedName>
</protein>
<evidence type="ECO:0000313" key="4">
    <source>
        <dbReference type="Proteomes" id="UP001221142"/>
    </source>
</evidence>
<comment type="caution">
    <text evidence="3">The sequence shown here is derived from an EMBL/GenBank/DDBJ whole genome shotgun (WGS) entry which is preliminary data.</text>
</comment>
<accession>A0AAD7CJ62</accession>
<dbReference type="InterPro" id="IPR029148">
    <property type="entry name" value="FACT-SPT16_Nlobe"/>
</dbReference>
<organism evidence="3 4">
    <name type="scientific">Roridomyces roridus</name>
    <dbReference type="NCBI Taxonomy" id="1738132"/>
    <lineage>
        <taxon>Eukaryota</taxon>
        <taxon>Fungi</taxon>
        <taxon>Dikarya</taxon>
        <taxon>Basidiomycota</taxon>
        <taxon>Agaricomycotina</taxon>
        <taxon>Agaricomycetes</taxon>
        <taxon>Agaricomycetidae</taxon>
        <taxon>Agaricales</taxon>
        <taxon>Marasmiineae</taxon>
        <taxon>Mycenaceae</taxon>
        <taxon>Roridomyces</taxon>
    </lineage>
</organism>
<dbReference type="InterPro" id="IPR029149">
    <property type="entry name" value="Creatin/AminoP/Spt16_N"/>
</dbReference>
<gene>
    <name evidence="3" type="ORF">FB45DRAFT_1076911</name>
</gene>
<proteinExistence type="predicted"/>
<dbReference type="Pfam" id="PF14826">
    <property type="entry name" value="FACT-Spt16_Nlob"/>
    <property type="match status" value="1"/>
</dbReference>
<evidence type="ECO:0000256" key="1">
    <source>
        <dbReference type="SAM" id="MobiDB-lite"/>
    </source>
</evidence>
<reference evidence="3" key="1">
    <citation type="submission" date="2023-03" db="EMBL/GenBank/DDBJ databases">
        <title>Massive genome expansion in bonnet fungi (Mycena s.s.) driven by repeated elements and novel gene families across ecological guilds.</title>
        <authorList>
            <consortium name="Lawrence Berkeley National Laboratory"/>
            <person name="Harder C.B."/>
            <person name="Miyauchi S."/>
            <person name="Viragh M."/>
            <person name="Kuo A."/>
            <person name="Thoen E."/>
            <person name="Andreopoulos B."/>
            <person name="Lu D."/>
            <person name="Skrede I."/>
            <person name="Drula E."/>
            <person name="Henrissat B."/>
            <person name="Morin E."/>
            <person name="Kohler A."/>
            <person name="Barry K."/>
            <person name="LaButti K."/>
            <person name="Morin E."/>
            <person name="Salamov A."/>
            <person name="Lipzen A."/>
            <person name="Mereny Z."/>
            <person name="Hegedus B."/>
            <person name="Baldrian P."/>
            <person name="Stursova M."/>
            <person name="Weitz H."/>
            <person name="Taylor A."/>
            <person name="Grigoriev I.V."/>
            <person name="Nagy L.G."/>
            <person name="Martin F."/>
            <person name="Kauserud H."/>
        </authorList>
    </citation>
    <scope>NUCLEOTIDE SEQUENCE</scope>
    <source>
        <strain evidence="3">9284</strain>
    </source>
</reference>
<feature type="region of interest" description="Disordered" evidence="1">
    <location>
        <begin position="70"/>
        <end position="109"/>
    </location>
</feature>
<name>A0AAD7CJ62_9AGAR</name>
<dbReference type="EMBL" id="JARKIF010000001">
    <property type="protein sequence ID" value="KAJ7650345.1"/>
    <property type="molecule type" value="Genomic_DNA"/>
</dbReference>
<keyword evidence="4" id="KW-1185">Reference proteome</keyword>
<feature type="domain" description="FACT complex subunit SPT16 N-terminal lobe" evidence="2">
    <location>
        <begin position="138"/>
        <end position="201"/>
    </location>
</feature>
<evidence type="ECO:0000259" key="2">
    <source>
        <dbReference type="Pfam" id="PF14826"/>
    </source>
</evidence>
<dbReference type="Proteomes" id="UP001221142">
    <property type="component" value="Unassembled WGS sequence"/>
</dbReference>
<dbReference type="Gene3D" id="3.40.350.10">
    <property type="entry name" value="Creatinase/prolidase N-terminal domain"/>
    <property type="match status" value="1"/>
</dbReference>
<evidence type="ECO:0000313" key="3">
    <source>
        <dbReference type="EMBL" id="KAJ7650345.1"/>
    </source>
</evidence>
<sequence length="203" mass="22821">MATGGFPPVEPNCRSLVVVKWWLAIIDALRSEMATIQNQAPPALIYLVPSPPRKQEKKCFVPVYRKEVHPNDKESTTDGVQPRKTRTTPPLPTPTHYFSSQGTRRERMNPHGRELVSRCDMHWAPLEGHVALTLCDSQQWLLGYEFPSTLILFGEDKVTILCSASKAKILSQIEGTSGPVPVEILAQAKKEQTNDSLDRFFQL</sequence>